<dbReference type="PANTHER" id="PTHR43199">
    <property type="entry name" value="GLUTATHIONE HYDROLASE"/>
    <property type="match status" value="1"/>
</dbReference>
<dbReference type="NCBIfam" id="TIGR00066">
    <property type="entry name" value="g_glut_trans"/>
    <property type="match status" value="1"/>
</dbReference>
<evidence type="ECO:0000256" key="9">
    <source>
        <dbReference type="PIRSR" id="PIRSR600101-1"/>
    </source>
</evidence>
<keyword evidence="6 11" id="KW-0865">Zymogen</keyword>
<comment type="catalytic activity">
    <reaction evidence="2 11">
        <text>glutathione + H2O = L-cysteinylglycine + L-glutamate</text>
        <dbReference type="Rhea" id="RHEA:28807"/>
        <dbReference type="ChEBI" id="CHEBI:15377"/>
        <dbReference type="ChEBI" id="CHEBI:29985"/>
        <dbReference type="ChEBI" id="CHEBI:57925"/>
        <dbReference type="ChEBI" id="CHEBI:61694"/>
        <dbReference type="EC" id="3.4.19.13"/>
    </reaction>
</comment>
<protein>
    <recommendedName>
        <fullName evidence="11">Glutathione hydrolase proenzyme</fullName>
        <ecNumber evidence="11">2.3.2.2</ecNumber>
        <ecNumber evidence="11">3.4.19.13</ecNumber>
    </recommendedName>
    <component>
        <recommendedName>
            <fullName evidence="11">Glutathione hydrolase large chain</fullName>
        </recommendedName>
    </component>
    <component>
        <recommendedName>
            <fullName evidence="11">Glutathione hydrolase small chain</fullName>
        </recommendedName>
    </component>
</protein>
<evidence type="ECO:0000256" key="2">
    <source>
        <dbReference type="ARBA" id="ARBA00001089"/>
    </source>
</evidence>
<dbReference type="InterPro" id="IPR043137">
    <property type="entry name" value="GGT_ssub_C"/>
</dbReference>
<name>A0A3P1SI49_9GAMM</name>
<feature type="chain" id="PRO_5018203367" description="Glutathione hydrolase proenzyme" evidence="13">
    <location>
        <begin position="23"/>
        <end position="582"/>
    </location>
</feature>
<keyword evidence="15" id="KW-1185">Reference proteome</keyword>
<evidence type="ECO:0000256" key="1">
    <source>
        <dbReference type="ARBA" id="ARBA00001049"/>
    </source>
</evidence>
<comment type="PTM">
    <text evidence="11">Cleaved by autocatalysis into a large and a small subunit.</text>
</comment>
<dbReference type="Pfam" id="PF01019">
    <property type="entry name" value="G_glu_transpept"/>
    <property type="match status" value="1"/>
</dbReference>
<evidence type="ECO:0000256" key="12">
    <source>
        <dbReference type="SAM" id="MobiDB-lite"/>
    </source>
</evidence>
<comment type="pathway">
    <text evidence="11">Sulfur metabolism; glutathione metabolism.</text>
</comment>
<dbReference type="EMBL" id="RQXV01000019">
    <property type="protein sequence ID" value="RRC96706.1"/>
    <property type="molecule type" value="Genomic_DNA"/>
</dbReference>
<dbReference type="EC" id="3.4.19.13" evidence="11"/>
<dbReference type="PANTHER" id="PTHR43199:SF1">
    <property type="entry name" value="GLUTATHIONE HYDROLASE PROENZYME"/>
    <property type="match status" value="1"/>
</dbReference>
<evidence type="ECO:0000313" key="14">
    <source>
        <dbReference type="EMBL" id="RRC96706.1"/>
    </source>
</evidence>
<dbReference type="InterPro" id="IPR029055">
    <property type="entry name" value="Ntn_hydrolases_N"/>
</dbReference>
<dbReference type="PRINTS" id="PR01210">
    <property type="entry name" value="GGTRANSPTASE"/>
</dbReference>
<dbReference type="InterPro" id="IPR051792">
    <property type="entry name" value="GGT_bact"/>
</dbReference>
<evidence type="ECO:0000256" key="11">
    <source>
        <dbReference type="RuleBase" id="RU368036"/>
    </source>
</evidence>
<evidence type="ECO:0000256" key="6">
    <source>
        <dbReference type="ARBA" id="ARBA00023145"/>
    </source>
</evidence>
<keyword evidence="13" id="KW-0732">Signal</keyword>
<dbReference type="Gene3D" id="3.60.20.40">
    <property type="match status" value="1"/>
</dbReference>
<comment type="subunit">
    <text evidence="11">This enzyme consists of two polypeptide chains, which are synthesized in precursor form from a single polypeptide.</text>
</comment>
<dbReference type="GO" id="GO:0006750">
    <property type="term" value="P:glutathione biosynthetic process"/>
    <property type="evidence" value="ECO:0007669"/>
    <property type="project" value="UniProtKB-KW"/>
</dbReference>
<dbReference type="RefSeq" id="WP_124928097.1">
    <property type="nucleotide sequence ID" value="NZ_BMOH01000009.1"/>
</dbReference>
<evidence type="ECO:0000256" key="7">
    <source>
        <dbReference type="ARBA" id="ARBA00023315"/>
    </source>
</evidence>
<feature type="binding site" evidence="10">
    <location>
        <position position="488"/>
    </location>
    <ligand>
        <name>L-glutamate</name>
        <dbReference type="ChEBI" id="CHEBI:29985"/>
    </ligand>
</feature>
<feature type="signal peptide" evidence="13">
    <location>
        <begin position="1"/>
        <end position="22"/>
    </location>
</feature>
<dbReference type="UniPathway" id="UPA00204"/>
<comment type="catalytic activity">
    <reaction evidence="1 11">
        <text>an S-substituted glutathione + H2O = an S-substituted L-cysteinylglycine + L-glutamate</text>
        <dbReference type="Rhea" id="RHEA:59468"/>
        <dbReference type="ChEBI" id="CHEBI:15377"/>
        <dbReference type="ChEBI" id="CHEBI:29985"/>
        <dbReference type="ChEBI" id="CHEBI:90779"/>
        <dbReference type="ChEBI" id="CHEBI:143103"/>
        <dbReference type="EC" id="3.4.19.13"/>
    </reaction>
</comment>
<feature type="region of interest" description="Disordered" evidence="12">
    <location>
        <begin position="563"/>
        <end position="582"/>
    </location>
</feature>
<accession>A0A3P1SI49</accession>
<dbReference type="AlphaFoldDB" id="A0A3P1SI49"/>
<reference evidence="14 15" key="1">
    <citation type="submission" date="2018-11" db="EMBL/GenBank/DDBJ databases">
        <title>The draft genome sequence of Amphritea balenae JAMM 1525T.</title>
        <authorList>
            <person name="Fang Z."/>
            <person name="Zhang Y."/>
            <person name="Han X."/>
        </authorList>
    </citation>
    <scope>NUCLEOTIDE SEQUENCE [LARGE SCALE GENOMIC DNA]</scope>
    <source>
        <strain evidence="14 15">JAMM 1525</strain>
    </source>
</reference>
<feature type="binding site" evidence="10">
    <location>
        <position position="441"/>
    </location>
    <ligand>
        <name>L-glutamate</name>
        <dbReference type="ChEBI" id="CHEBI:29985"/>
    </ligand>
</feature>
<sequence length="582" mass="63093">MRYILQSVILGSLLLNPLPLLAVDEDLAPESATGLMRHTPIKADQELVVTAHPLATQAGYSILQQGGSAADAAVAIQAMLTLVEPQSSGLGGGAFMLYWDNVNQQLHAFDGRETAPAYADETLFLKQDGAPMKWWDAMVGGRSVGTPGVLAMLNLSQETFGKLTWNKLFDDTINQAEQGFNVSPRLHQLLASNINPGLGRYPAAKDYFFTAAGDPLPVGHLLKNPQLAQSLRQIAKQGVESFYQGEIASQIVTSVKAAEDNPGKLSIKDMASYQAKLRKPVCMPFRAYRVCGFPPPTSGGVTTLQILKLLERFSNEQLQPGTTSQRQLFTQASRLAYADRARYLADSDFVDVPVKALLDTHYLQQRSQLISTDQDMGKAEAGQPDLVLSRADDRSPELPSTSHFVILDKWGNAVSMTSSIEMAFGSTLMAGGFLLNNQLTDFSFVASQNGKPIANRVEAGKRPRSSMSPIMVFDQNNQLISALGSPGGSRIISYVAESLLVKLTSDISLQQSFELPHVVNRNGTTELEAGTSAEQLAQPLQELGHQIKVRELNSGLHGFYRSSGGPWESAVDPRREGSAMGN</sequence>
<dbReference type="GO" id="GO:0036374">
    <property type="term" value="F:glutathione hydrolase activity"/>
    <property type="evidence" value="ECO:0007669"/>
    <property type="project" value="UniProtKB-UniRule"/>
</dbReference>
<feature type="active site" description="Nucleophile" evidence="9">
    <location>
        <position position="401"/>
    </location>
</feature>
<feature type="binding site" evidence="10">
    <location>
        <position position="112"/>
    </location>
    <ligand>
        <name>L-glutamate</name>
        <dbReference type="ChEBI" id="CHEBI:29985"/>
    </ligand>
</feature>
<keyword evidence="11" id="KW-0317">Glutathione biosynthesis</keyword>
<evidence type="ECO:0000256" key="3">
    <source>
        <dbReference type="ARBA" id="ARBA00009381"/>
    </source>
</evidence>
<dbReference type="SUPFAM" id="SSF56235">
    <property type="entry name" value="N-terminal nucleophile aminohydrolases (Ntn hydrolases)"/>
    <property type="match status" value="1"/>
</dbReference>
<gene>
    <name evidence="14" type="primary">ggt</name>
    <name evidence="14" type="ORF">EHS89_20790</name>
</gene>
<dbReference type="EC" id="2.3.2.2" evidence="11"/>
<dbReference type="GO" id="GO:0103068">
    <property type="term" value="F:leukotriene C4 gamma-glutamyl transferase activity"/>
    <property type="evidence" value="ECO:0007669"/>
    <property type="project" value="UniProtKB-EC"/>
</dbReference>
<keyword evidence="5 11" id="KW-0378">Hydrolase</keyword>
<dbReference type="InterPro" id="IPR043138">
    <property type="entry name" value="GGT_lsub"/>
</dbReference>
<evidence type="ECO:0000256" key="8">
    <source>
        <dbReference type="ARBA" id="ARBA00047417"/>
    </source>
</evidence>
<dbReference type="Proteomes" id="UP000267535">
    <property type="component" value="Unassembled WGS sequence"/>
</dbReference>
<dbReference type="Gene3D" id="1.10.246.130">
    <property type="match status" value="1"/>
</dbReference>
<feature type="binding site" evidence="10">
    <location>
        <begin position="465"/>
        <end position="466"/>
    </location>
    <ligand>
        <name>L-glutamate</name>
        <dbReference type="ChEBI" id="CHEBI:29985"/>
    </ligand>
</feature>
<organism evidence="14 15">
    <name type="scientific">Amphritea balenae</name>
    <dbReference type="NCBI Taxonomy" id="452629"/>
    <lineage>
        <taxon>Bacteria</taxon>
        <taxon>Pseudomonadati</taxon>
        <taxon>Pseudomonadota</taxon>
        <taxon>Gammaproteobacteria</taxon>
        <taxon>Oceanospirillales</taxon>
        <taxon>Oceanospirillaceae</taxon>
        <taxon>Amphritea</taxon>
    </lineage>
</organism>
<comment type="similarity">
    <text evidence="3 11">Belongs to the gamma-glutamyltransferase family.</text>
</comment>
<feature type="compositionally biased region" description="Basic and acidic residues" evidence="12">
    <location>
        <begin position="571"/>
        <end position="582"/>
    </location>
</feature>
<proteinExistence type="inferred from homology"/>
<evidence type="ECO:0000256" key="4">
    <source>
        <dbReference type="ARBA" id="ARBA00022679"/>
    </source>
</evidence>
<evidence type="ECO:0000256" key="5">
    <source>
        <dbReference type="ARBA" id="ARBA00022801"/>
    </source>
</evidence>
<evidence type="ECO:0000256" key="13">
    <source>
        <dbReference type="SAM" id="SignalP"/>
    </source>
</evidence>
<comment type="catalytic activity">
    <reaction evidence="8 11">
        <text>an N-terminal (5-L-glutamyl)-[peptide] + an alpha-amino acid = 5-L-glutamyl amino acid + an N-terminal L-alpha-aminoacyl-[peptide]</text>
        <dbReference type="Rhea" id="RHEA:23904"/>
        <dbReference type="Rhea" id="RHEA-COMP:9780"/>
        <dbReference type="Rhea" id="RHEA-COMP:9795"/>
        <dbReference type="ChEBI" id="CHEBI:77644"/>
        <dbReference type="ChEBI" id="CHEBI:78597"/>
        <dbReference type="ChEBI" id="CHEBI:78599"/>
        <dbReference type="ChEBI" id="CHEBI:78608"/>
        <dbReference type="EC" id="2.3.2.2"/>
    </reaction>
</comment>
<dbReference type="InterPro" id="IPR000101">
    <property type="entry name" value="GGT_peptidase"/>
</dbReference>
<keyword evidence="4 11" id="KW-0808">Transferase</keyword>
<dbReference type="OrthoDB" id="5297205at2"/>
<dbReference type="GO" id="GO:0006751">
    <property type="term" value="P:glutathione catabolic process"/>
    <property type="evidence" value="ECO:0007669"/>
    <property type="project" value="UniProtKB-UniRule"/>
</dbReference>
<keyword evidence="7 11" id="KW-0012">Acyltransferase</keyword>
<evidence type="ECO:0000256" key="10">
    <source>
        <dbReference type="PIRSR" id="PIRSR600101-2"/>
    </source>
</evidence>
<comment type="caution">
    <text evidence="14">The sequence shown here is derived from an EMBL/GenBank/DDBJ whole genome shotgun (WGS) entry which is preliminary data.</text>
</comment>
<evidence type="ECO:0000313" key="15">
    <source>
        <dbReference type="Proteomes" id="UP000267535"/>
    </source>
</evidence>